<accession>A0A3M7PI03</accession>
<evidence type="ECO:0000313" key="1">
    <source>
        <dbReference type="EMBL" id="RMZ98354.1"/>
    </source>
</evidence>
<gene>
    <name evidence="1" type="ORF">BpHYR1_028595</name>
</gene>
<dbReference type="EMBL" id="REGN01010823">
    <property type="protein sequence ID" value="RMZ98354.1"/>
    <property type="molecule type" value="Genomic_DNA"/>
</dbReference>
<feature type="non-terminal residue" evidence="1">
    <location>
        <position position="29"/>
    </location>
</feature>
<evidence type="ECO:0000313" key="2">
    <source>
        <dbReference type="Proteomes" id="UP000276133"/>
    </source>
</evidence>
<organism evidence="1 2">
    <name type="scientific">Brachionus plicatilis</name>
    <name type="common">Marine rotifer</name>
    <name type="synonym">Brachionus muelleri</name>
    <dbReference type="NCBI Taxonomy" id="10195"/>
    <lineage>
        <taxon>Eukaryota</taxon>
        <taxon>Metazoa</taxon>
        <taxon>Spiralia</taxon>
        <taxon>Gnathifera</taxon>
        <taxon>Rotifera</taxon>
        <taxon>Eurotatoria</taxon>
        <taxon>Monogononta</taxon>
        <taxon>Pseudotrocha</taxon>
        <taxon>Ploima</taxon>
        <taxon>Brachionidae</taxon>
        <taxon>Brachionus</taxon>
    </lineage>
</organism>
<keyword evidence="2" id="KW-1185">Reference proteome</keyword>
<dbReference type="Proteomes" id="UP000276133">
    <property type="component" value="Unassembled WGS sequence"/>
</dbReference>
<name>A0A3M7PI03_BRAPC</name>
<reference evidence="1 2" key="1">
    <citation type="journal article" date="2018" name="Sci. Rep.">
        <title>Genomic signatures of local adaptation to the degree of environmental predictability in rotifers.</title>
        <authorList>
            <person name="Franch-Gras L."/>
            <person name="Hahn C."/>
            <person name="Garcia-Roger E.M."/>
            <person name="Carmona M.J."/>
            <person name="Serra M."/>
            <person name="Gomez A."/>
        </authorList>
    </citation>
    <scope>NUCLEOTIDE SEQUENCE [LARGE SCALE GENOMIC DNA]</scope>
    <source>
        <strain evidence="1">HYR1</strain>
    </source>
</reference>
<sequence length="29" mass="3406">MDKTEKYINAISEIAQPYAVFMKELEIET</sequence>
<dbReference type="AlphaFoldDB" id="A0A3M7PI03"/>
<protein>
    <submittedName>
        <fullName evidence="1">Uncharacterized protein</fullName>
    </submittedName>
</protein>
<comment type="caution">
    <text evidence="1">The sequence shown here is derived from an EMBL/GenBank/DDBJ whole genome shotgun (WGS) entry which is preliminary data.</text>
</comment>
<proteinExistence type="predicted"/>